<dbReference type="InterPro" id="IPR002645">
    <property type="entry name" value="STAS_dom"/>
</dbReference>
<dbReference type="PROSITE" id="PS01130">
    <property type="entry name" value="SLC26A"/>
    <property type="match status" value="1"/>
</dbReference>
<feature type="transmembrane region" description="Helical" evidence="6">
    <location>
        <begin position="344"/>
        <end position="365"/>
    </location>
</feature>
<keyword evidence="8" id="KW-1185">Reference proteome</keyword>
<evidence type="ECO:0000256" key="6">
    <source>
        <dbReference type="SAM" id="Phobius"/>
    </source>
</evidence>
<dbReference type="WBParaSite" id="Smp_145320.1">
    <property type="protein sequence ID" value="Smp_145320.1"/>
    <property type="gene ID" value="Smp_145320"/>
</dbReference>
<dbReference type="NCBIfam" id="TIGR00815">
    <property type="entry name" value="sulP"/>
    <property type="match status" value="1"/>
</dbReference>
<reference evidence="8" key="1">
    <citation type="journal article" date="2012" name="PLoS Negl. Trop. Dis.">
        <title>A systematically improved high quality genome and transcriptome of the human blood fluke Schistosoma mansoni.</title>
        <authorList>
            <person name="Protasio A.V."/>
            <person name="Tsai I.J."/>
            <person name="Babbage A."/>
            <person name="Nichol S."/>
            <person name="Hunt M."/>
            <person name="Aslett M.A."/>
            <person name="De Silva N."/>
            <person name="Velarde G.S."/>
            <person name="Anderson T.J."/>
            <person name="Clark R.C."/>
            <person name="Davidson C."/>
            <person name="Dillon G.P."/>
            <person name="Holroyd N.E."/>
            <person name="LoVerde P.T."/>
            <person name="Lloyd C."/>
            <person name="McQuillan J."/>
            <person name="Oliveira G."/>
            <person name="Otto T.D."/>
            <person name="Parker-Manuel S.J."/>
            <person name="Quail M.A."/>
            <person name="Wilson R.A."/>
            <person name="Zerlotini A."/>
            <person name="Dunne D.W."/>
            <person name="Berriman M."/>
        </authorList>
    </citation>
    <scope>NUCLEOTIDE SEQUENCE [LARGE SCALE GENOMIC DNA]</scope>
    <source>
        <strain evidence="8">Puerto Rican</strain>
    </source>
</reference>
<dbReference type="GO" id="GO:0016020">
    <property type="term" value="C:membrane"/>
    <property type="evidence" value="ECO:0007669"/>
    <property type="project" value="UniProtKB-SubCell"/>
</dbReference>
<feature type="transmembrane region" description="Helical" evidence="6">
    <location>
        <begin position="469"/>
        <end position="486"/>
    </location>
</feature>
<reference evidence="9" key="2">
    <citation type="submission" date="2018-12" db="UniProtKB">
        <authorList>
            <consortium name="WormBaseParasite"/>
        </authorList>
    </citation>
    <scope>IDENTIFICATION</scope>
    <source>
        <strain evidence="9">Puerto Rican</strain>
    </source>
</reference>
<dbReference type="InParanoid" id="A0A3Q0KNZ4"/>
<comment type="subcellular location">
    <subcellularLocation>
        <location evidence="1">Membrane</location>
        <topology evidence="1">Multi-pass membrane protein</topology>
    </subcellularLocation>
</comment>
<feature type="compositionally biased region" description="Basic and acidic residues" evidence="5">
    <location>
        <begin position="659"/>
        <end position="668"/>
    </location>
</feature>
<evidence type="ECO:0000313" key="9">
    <source>
        <dbReference type="WBParaSite" id="Smp_145320.1"/>
    </source>
</evidence>
<evidence type="ECO:0000256" key="1">
    <source>
        <dbReference type="ARBA" id="ARBA00004141"/>
    </source>
</evidence>
<keyword evidence="4 6" id="KW-0472">Membrane</keyword>
<dbReference type="Pfam" id="PF01740">
    <property type="entry name" value="STAS"/>
    <property type="match status" value="1"/>
</dbReference>
<evidence type="ECO:0000256" key="3">
    <source>
        <dbReference type="ARBA" id="ARBA00022989"/>
    </source>
</evidence>
<sequence>METLRSQSDSNSNNEHNPLISITRPLFNKETFNQYAGYNSNLKSLTTWQQCLRLFVPFFQKFSQILKVNTNENVNTDHEKTNEEFSEQSRKQSIIDKCQYFMIRFLKWLITYLPFIQILMHYRVKSWLVNDTIAGFTVGIMHVPQGMAYALVATLPPVYGLYTSFFPSLIYFFLGTSRHISIGTMAVVSLLTGDFLDRVIHLKAQSIKSANEALYGNMTNNDTSIHDAEQFRIPYALALGFSVGIVQFLMGLFRLGSLIRYFSVPMTSGFTVGVAVHVFTTQVKNVLGLKLPRFPGLFTIPYTYYEIFRTVQHTNIPTVLMASGCITILAIYKDWISPFVRKISFIPLPIDLIIVIISTIVSYSVDLHGKYDVKIVGEIAKGIQYPEVPNISLMGPHIGDTIISAVIGISISVSLARIFATRFNYKINTNQELIAFGVTNAFSSFFHAYPAAASLSRSAVYVSAGGRTQVASLFSCLLLILVLFFIGPLLFSVPIFCLSAIIIVAIKGMFMEAKDLVMFWRFSPWDSAVWMFTFLCTVLLSVNYGLLLGIIMSVGVVILRIQWPKIHSIEQIQNTEIYRNSRDYTNYTEHDKIKIIRYEGNIFYFCAEYFRETVYLQTGINPFDLNLKLNRCLNRIKRIENILRLSSQSMDIEIDKSDDHSNEIKSMEETPDPLEASNENHQKSNLNENYFKRKFFNHFIKKKLLTLNEKLELEMERTKLIEKLDTINQLITFNFIIFDCSCWTFMDIVGADELKQVIDSYEKLGIIVLLAQMKDYLIHTLQNNNKIGDLTKIYPTIHDAVNDAINQLNTMKIKERNFLKPVETSLTP</sequence>
<dbReference type="Pfam" id="PF00916">
    <property type="entry name" value="Sulfate_transp"/>
    <property type="match status" value="1"/>
</dbReference>
<accession>A0A3Q0KNZ4</accession>
<dbReference type="Proteomes" id="UP000008854">
    <property type="component" value="Unassembled WGS sequence"/>
</dbReference>
<evidence type="ECO:0000256" key="2">
    <source>
        <dbReference type="ARBA" id="ARBA00022692"/>
    </source>
</evidence>
<protein>
    <submittedName>
        <fullName evidence="9">Putative sulfate transporter</fullName>
    </submittedName>
</protein>
<dbReference type="ExpressionAtlas" id="A0A3Q0KNZ4">
    <property type="expression patterns" value="baseline and differential"/>
</dbReference>
<feature type="transmembrane region" description="Helical" evidence="6">
    <location>
        <begin position="402"/>
        <end position="420"/>
    </location>
</feature>
<dbReference type="GO" id="GO:0008271">
    <property type="term" value="F:secondary active sulfate transmembrane transporter activity"/>
    <property type="evidence" value="ECO:0007669"/>
    <property type="project" value="InterPro"/>
</dbReference>
<feature type="region of interest" description="Disordered" evidence="5">
    <location>
        <begin position="659"/>
        <end position="680"/>
    </location>
</feature>
<feature type="transmembrane region" description="Helical" evidence="6">
    <location>
        <begin position="493"/>
        <end position="510"/>
    </location>
</feature>
<feature type="domain" description="STAS" evidence="7">
    <location>
        <begin position="583"/>
        <end position="804"/>
    </location>
</feature>
<feature type="transmembrane region" description="Helical" evidence="6">
    <location>
        <begin position="259"/>
        <end position="279"/>
    </location>
</feature>
<keyword evidence="2 6" id="KW-0812">Transmembrane</keyword>
<feature type="transmembrane region" description="Helical" evidence="6">
    <location>
        <begin position="530"/>
        <end position="559"/>
    </location>
</feature>
<organism evidence="8 9">
    <name type="scientific">Schistosoma mansoni</name>
    <name type="common">Blood fluke</name>
    <dbReference type="NCBI Taxonomy" id="6183"/>
    <lineage>
        <taxon>Eukaryota</taxon>
        <taxon>Metazoa</taxon>
        <taxon>Spiralia</taxon>
        <taxon>Lophotrochozoa</taxon>
        <taxon>Platyhelminthes</taxon>
        <taxon>Trematoda</taxon>
        <taxon>Digenea</taxon>
        <taxon>Strigeidida</taxon>
        <taxon>Schistosomatoidea</taxon>
        <taxon>Schistosomatidae</taxon>
        <taxon>Schistosoma</taxon>
    </lineage>
</organism>
<dbReference type="InterPro" id="IPR001902">
    <property type="entry name" value="SLC26A/SulP_fam"/>
</dbReference>
<dbReference type="PROSITE" id="PS50801">
    <property type="entry name" value="STAS"/>
    <property type="match status" value="1"/>
</dbReference>
<feature type="transmembrane region" description="Helical" evidence="6">
    <location>
        <begin position="158"/>
        <end position="175"/>
    </location>
</feature>
<proteinExistence type="predicted"/>
<dbReference type="InterPro" id="IPR011547">
    <property type="entry name" value="SLC26A/SulP_dom"/>
</dbReference>
<dbReference type="SUPFAM" id="SSF52091">
    <property type="entry name" value="SpoIIaa-like"/>
    <property type="match status" value="1"/>
</dbReference>
<evidence type="ECO:0000313" key="8">
    <source>
        <dbReference type="Proteomes" id="UP000008854"/>
    </source>
</evidence>
<evidence type="ECO:0000256" key="4">
    <source>
        <dbReference type="ARBA" id="ARBA00023136"/>
    </source>
</evidence>
<evidence type="ECO:0000259" key="7">
    <source>
        <dbReference type="PROSITE" id="PS50801"/>
    </source>
</evidence>
<feature type="transmembrane region" description="Helical" evidence="6">
    <location>
        <begin position="432"/>
        <end position="449"/>
    </location>
</feature>
<dbReference type="AlphaFoldDB" id="A0A3Q0KNZ4"/>
<dbReference type="Gene3D" id="3.30.750.24">
    <property type="entry name" value="STAS domain"/>
    <property type="match status" value="1"/>
</dbReference>
<name>A0A3Q0KNZ4_SCHMA</name>
<keyword evidence="3 6" id="KW-1133">Transmembrane helix</keyword>
<dbReference type="InterPro" id="IPR018045">
    <property type="entry name" value="S04_transporter_CS"/>
</dbReference>
<dbReference type="InterPro" id="IPR036513">
    <property type="entry name" value="STAS_dom_sf"/>
</dbReference>
<dbReference type="STRING" id="6183.A0A3Q0KNZ4"/>
<evidence type="ECO:0000256" key="5">
    <source>
        <dbReference type="SAM" id="MobiDB-lite"/>
    </source>
</evidence>
<feature type="transmembrane region" description="Helical" evidence="6">
    <location>
        <begin position="233"/>
        <end position="253"/>
    </location>
</feature>
<feature type="transmembrane region" description="Helical" evidence="6">
    <location>
        <begin position="100"/>
        <end position="120"/>
    </location>
</feature>
<dbReference type="PANTHER" id="PTHR11814">
    <property type="entry name" value="SULFATE TRANSPORTER"/>
    <property type="match status" value="1"/>
</dbReference>